<accession>A0A1J0AED0</accession>
<evidence type="ECO:0000256" key="1">
    <source>
        <dbReference type="SAM" id="Phobius"/>
    </source>
</evidence>
<proteinExistence type="predicted"/>
<reference evidence="2 3" key="1">
    <citation type="submission" date="2016-10" db="EMBL/GenBank/DDBJ databases">
        <title>Description of Gloeomargarita lithophora gen. nov., sp. nov., a thylakoid-bearing basal-branching cyanobacterium with intracellular carbonates, and proposal for Gloeomargaritales ord. nov.</title>
        <authorList>
            <person name="Moreira D."/>
            <person name="Tavera R."/>
            <person name="Benzerara K."/>
            <person name="Skouri-Panet F."/>
            <person name="Couradeau E."/>
            <person name="Gerard E."/>
            <person name="Loussert C."/>
            <person name="Novelo E."/>
            <person name="Zivanovic Y."/>
            <person name="Lopez-Garcia P."/>
        </authorList>
    </citation>
    <scope>NUCLEOTIDE SEQUENCE [LARGE SCALE GENOMIC DNA]</scope>
    <source>
        <strain evidence="2 3">D10</strain>
    </source>
</reference>
<dbReference type="EMBL" id="CP017675">
    <property type="protein sequence ID" value="APB34298.1"/>
    <property type="molecule type" value="Genomic_DNA"/>
</dbReference>
<feature type="transmembrane region" description="Helical" evidence="1">
    <location>
        <begin position="45"/>
        <end position="66"/>
    </location>
</feature>
<evidence type="ECO:0000313" key="3">
    <source>
        <dbReference type="Proteomes" id="UP000180235"/>
    </source>
</evidence>
<sequence>MFNFLYRLFLTLNSTSLIIVVFLVKEKINIPWPAQLSFLPYYTAYIIYFLVPVFLTLISLLLSNLLDSDSLEKEDDGKGTSKIMEVEQANNAFLPSYLGYFFVALSVPYFETLVFVFILLFIFTYFSQTLYFNPLFLILKYQFYYLTTTNNIKIFLITKKELKDPKDIDLPKLKRINNFTFIDKGGR</sequence>
<feature type="transmembrane region" description="Helical" evidence="1">
    <location>
        <begin position="100"/>
        <end position="126"/>
    </location>
</feature>
<gene>
    <name evidence="2" type="ORF">GlitD10_1972</name>
</gene>
<keyword evidence="1" id="KW-0812">Transmembrane</keyword>
<organism evidence="2 3">
    <name type="scientific">Gloeomargarita lithophora Alchichica-D10</name>
    <dbReference type="NCBI Taxonomy" id="1188229"/>
    <lineage>
        <taxon>Bacteria</taxon>
        <taxon>Bacillati</taxon>
        <taxon>Cyanobacteriota</taxon>
        <taxon>Cyanophyceae</taxon>
        <taxon>Gloeomargaritales</taxon>
        <taxon>Gloeomargaritaceae</taxon>
        <taxon>Gloeomargarita</taxon>
    </lineage>
</organism>
<feature type="transmembrane region" description="Helical" evidence="1">
    <location>
        <begin position="6"/>
        <end position="24"/>
    </location>
</feature>
<dbReference type="Proteomes" id="UP000180235">
    <property type="component" value="Chromosome"/>
</dbReference>
<dbReference type="AlphaFoldDB" id="A0A1J0AED0"/>
<dbReference type="KEGG" id="glt:GlitD10_1972"/>
<protein>
    <submittedName>
        <fullName evidence="2">Uncharacterized protein</fullName>
    </submittedName>
</protein>
<keyword evidence="3" id="KW-1185">Reference proteome</keyword>
<keyword evidence="1" id="KW-0472">Membrane</keyword>
<name>A0A1J0AED0_9CYAN</name>
<keyword evidence="1" id="KW-1133">Transmembrane helix</keyword>
<evidence type="ECO:0000313" key="2">
    <source>
        <dbReference type="EMBL" id="APB34298.1"/>
    </source>
</evidence>
<dbReference type="OrthoDB" id="6872206at2"/>
<dbReference type="STRING" id="1188229.GlitD10_1972"/>